<organism evidence="5 6">
    <name type="scientific">Xylanibacter caecicola</name>
    <dbReference type="NCBI Taxonomy" id="2736294"/>
    <lineage>
        <taxon>Bacteria</taxon>
        <taxon>Pseudomonadati</taxon>
        <taxon>Bacteroidota</taxon>
        <taxon>Bacteroidia</taxon>
        <taxon>Bacteroidales</taxon>
        <taxon>Prevotellaceae</taxon>
        <taxon>Xylanibacter</taxon>
    </lineage>
</organism>
<evidence type="ECO:0000313" key="5">
    <source>
        <dbReference type="EMBL" id="NPE24386.1"/>
    </source>
</evidence>
<dbReference type="RefSeq" id="WP_172343881.1">
    <property type="nucleotide sequence ID" value="NZ_CASYYZ010000012.1"/>
</dbReference>
<evidence type="ECO:0000313" key="6">
    <source>
        <dbReference type="Proteomes" id="UP000820977"/>
    </source>
</evidence>
<sequence>MKRTTLGMVLAILSAVPSMAQQNGITDTGKSRFAVLTSTPINAVKWTDGFWGERFNVFSGTSVQSMWETWQSDKSHGFHNFLVAAGEKRGRRHGPPFHDGDMYKWLEAVASVYAINKDPELEKIMNRFIGCIVKSQREDGYIHTPVIVAELNKRLAELEKNTGKEATQEEIDNTVVGTKVGTAKDGAFGNSLNFETYNLGHLITAGLVHKRATGQTTLYNCAVKAADFLCSFYENNAEALARNAVCPSHYMAIAEMYRETGNPRYLKTAKGMIDIRGMVENGTDDNQDRVPFREQYNAMGHSVRANYLYAGVADLYLESGEEQLMKNLTSIWNDIVTRKMYITGACGALYDGTSPDGTDYKPDNVQKVHQSYGRPYQLPHSTAHNETCANIGNMLFNWRMFSATGDAKYVDIVENCFYNSILPGISLDGKKYFYTNPMRMSDELPYKLRWPKERTEYISCFCCPPNTLRTLCQAQDYAYSVGNRELYINMYGANTLSTKIDNVGDIEIKQETDYPWDGKIKLTITKLKGKKNFSFKMRVPDWAKKAVATTADGRMKVETDSKSSYMELTGEWKKGDVINIDIPMETRLIEANPLVEESRGQIAVQRGPIVYCIESNDLNGTDIDNIAIPLDAKFTPVETKIDGSRIMALETEAINRAEKPWTGTLYREVKTDKEKVKIRLIPYYAWGNRGKSEMTVWIPAGL</sequence>
<dbReference type="PANTHER" id="PTHR43465:SF1">
    <property type="entry name" value="NON-REDUCING END BETA-L-ARABINOFURANOSIDASE"/>
    <property type="match status" value="1"/>
</dbReference>
<feature type="chain" id="PRO_5047505182" evidence="1">
    <location>
        <begin position="21"/>
        <end position="702"/>
    </location>
</feature>
<feature type="domain" description="Non-reducing end beta-L-arabinofuranosidase-like GH127 middle" evidence="3">
    <location>
        <begin position="486"/>
        <end position="584"/>
    </location>
</feature>
<dbReference type="InterPro" id="IPR008928">
    <property type="entry name" value="6-hairpin_glycosidase_sf"/>
</dbReference>
<dbReference type="InterPro" id="IPR012878">
    <property type="entry name" value="Beta-AFase-like_GH127_cat"/>
</dbReference>
<feature type="domain" description="Non-reducing end beta-L-arabinofuranosidase-like GH127 C-terminal" evidence="4">
    <location>
        <begin position="587"/>
        <end position="699"/>
    </location>
</feature>
<comment type="caution">
    <text evidence="5">The sequence shown here is derived from an EMBL/GenBank/DDBJ whole genome shotgun (WGS) entry which is preliminary data.</text>
</comment>
<reference evidence="5 6" key="1">
    <citation type="submission" date="2020-05" db="EMBL/GenBank/DDBJ databases">
        <title>Distinct polysaccharide utilization as determinants for interspecies competition between intestinal Prevotella spp.</title>
        <authorList>
            <person name="Galvez E.J.C."/>
            <person name="Iljazovic A."/>
            <person name="Strowig T."/>
        </authorList>
    </citation>
    <scope>NUCLEOTIDE SEQUENCE [LARGE SCALE GENOMIC DNA]</scope>
    <source>
        <strain evidence="5 6">PCHR</strain>
    </source>
</reference>
<accession>A0ABX2AZ32</accession>
<dbReference type="InterPro" id="IPR049046">
    <property type="entry name" value="Beta-AFase-like_GH127_middle"/>
</dbReference>
<dbReference type="Proteomes" id="UP000820977">
    <property type="component" value="Unassembled WGS sequence"/>
</dbReference>
<dbReference type="Pfam" id="PF20737">
    <property type="entry name" value="Glyco_hydro127C"/>
    <property type="match status" value="1"/>
</dbReference>
<feature type="domain" description="Non-reducing end beta-L-arabinofuranosidase-like GH127 catalytic" evidence="2">
    <location>
        <begin position="43"/>
        <end position="475"/>
    </location>
</feature>
<dbReference type="Pfam" id="PF20736">
    <property type="entry name" value="Glyco_hydro127M"/>
    <property type="match status" value="1"/>
</dbReference>
<dbReference type="SUPFAM" id="SSF48208">
    <property type="entry name" value="Six-hairpin glycosidases"/>
    <property type="match status" value="1"/>
</dbReference>
<gene>
    <name evidence="5" type="ORF">HPS54_02425</name>
</gene>
<dbReference type="GO" id="GO:0016787">
    <property type="term" value="F:hydrolase activity"/>
    <property type="evidence" value="ECO:0007669"/>
    <property type="project" value="UniProtKB-KW"/>
</dbReference>
<feature type="signal peptide" evidence="1">
    <location>
        <begin position="1"/>
        <end position="20"/>
    </location>
</feature>
<protein>
    <submittedName>
        <fullName evidence="5">Glycoside hydrolase family 127 protein</fullName>
    </submittedName>
</protein>
<evidence type="ECO:0000259" key="2">
    <source>
        <dbReference type="Pfam" id="PF07944"/>
    </source>
</evidence>
<keyword evidence="1" id="KW-0732">Signal</keyword>
<evidence type="ECO:0000259" key="3">
    <source>
        <dbReference type="Pfam" id="PF20736"/>
    </source>
</evidence>
<keyword evidence="5" id="KW-0378">Hydrolase</keyword>
<proteinExistence type="predicted"/>
<dbReference type="InterPro" id="IPR049174">
    <property type="entry name" value="Beta-AFase-like"/>
</dbReference>
<evidence type="ECO:0000259" key="4">
    <source>
        <dbReference type="Pfam" id="PF20737"/>
    </source>
</evidence>
<dbReference type="PANTHER" id="PTHR43465">
    <property type="entry name" value="DUF1680 DOMAIN PROTEIN (AFU_ORTHOLOGUE AFUA_1G08910)"/>
    <property type="match status" value="1"/>
</dbReference>
<keyword evidence="6" id="KW-1185">Reference proteome</keyword>
<name>A0ABX2AZ32_9BACT</name>
<dbReference type="InterPro" id="IPR049049">
    <property type="entry name" value="Beta-AFase-like_GH127_C"/>
</dbReference>
<evidence type="ECO:0000256" key="1">
    <source>
        <dbReference type="SAM" id="SignalP"/>
    </source>
</evidence>
<dbReference type="Pfam" id="PF07944">
    <property type="entry name" value="Beta-AFase-like_GH127_cat"/>
    <property type="match status" value="1"/>
</dbReference>
<dbReference type="EMBL" id="JABKKJ010000002">
    <property type="protein sequence ID" value="NPE24386.1"/>
    <property type="molecule type" value="Genomic_DNA"/>
</dbReference>